<dbReference type="GO" id="GO:0008453">
    <property type="term" value="F:alanine-glyoxylate transaminase activity"/>
    <property type="evidence" value="ECO:0007669"/>
    <property type="project" value="TreeGrafter"/>
</dbReference>
<protein>
    <submittedName>
        <fullName evidence="9">Alanine--glyoxylate aminotransferase family protein</fullName>
    </submittedName>
</protein>
<evidence type="ECO:0000313" key="9">
    <source>
        <dbReference type="EMBL" id="MBI4250950.1"/>
    </source>
</evidence>
<sequence>MMPIGELNPHLRLLLGPGPSPVHPRVLKAMISHVVGHLDPDYLVVMDDCQQMLRRLLGTKNRVTFPVSGTGSAAMEASVCNMIEEGDKAIICINGVFGGRMADVADRYGAKIIRVEAPWGMPIDPQDVKKALDANPDAVLVGIVHAETSTGVLQPMEEIGQLCRKYGALLLMDCVTSLGGVPVDVDKWGVEIAYSGTQKCLSCPPGLAPITFSERALGKARERKGKVKSWYFDVTMVEKYWGQERVYHHTGPISMSYAIREALRVVLDEGLEKRFARHALASKALQAGVEALGLSMFAQESFRTPTLNTVALQPGMEDGTIRKRLLNDFDIEIGGGLGPVAGKIWRIGMMGHGATQANVVYLLSALEVICRQMGYTSSVGPAMAAATRVYAEATS</sequence>
<keyword evidence="5 7" id="KW-0663">Pyridoxal phosphate</keyword>
<dbReference type="Proteomes" id="UP000752292">
    <property type="component" value="Unassembled WGS sequence"/>
</dbReference>
<dbReference type="InterPro" id="IPR015424">
    <property type="entry name" value="PyrdxlP-dep_Trfase"/>
</dbReference>
<comment type="cofactor">
    <cofactor evidence="1 7">
        <name>pyridoxal 5'-phosphate</name>
        <dbReference type="ChEBI" id="CHEBI:597326"/>
    </cofactor>
</comment>
<comment type="similarity">
    <text evidence="2">Belongs to the class-V pyridoxal-phosphate-dependent aminotransferase family.</text>
</comment>
<keyword evidence="3 9" id="KW-0032">Aminotransferase</keyword>
<keyword evidence="4" id="KW-0808">Transferase</keyword>
<feature type="binding site" evidence="6">
    <location>
        <position position="346"/>
    </location>
    <ligand>
        <name>substrate</name>
    </ligand>
</feature>
<dbReference type="InterPro" id="IPR015422">
    <property type="entry name" value="PyrdxlP-dep_Trfase_small"/>
</dbReference>
<dbReference type="SUPFAM" id="SSF53383">
    <property type="entry name" value="PLP-dependent transferases"/>
    <property type="match status" value="1"/>
</dbReference>
<gene>
    <name evidence="9" type="ORF">HY618_00690</name>
</gene>
<evidence type="ECO:0000256" key="7">
    <source>
        <dbReference type="PIRSR" id="PIRSR000524-50"/>
    </source>
</evidence>
<dbReference type="PANTHER" id="PTHR21152">
    <property type="entry name" value="AMINOTRANSFERASE CLASS V"/>
    <property type="match status" value="1"/>
</dbReference>
<evidence type="ECO:0000256" key="2">
    <source>
        <dbReference type="ARBA" id="ARBA00009236"/>
    </source>
</evidence>
<dbReference type="PANTHER" id="PTHR21152:SF40">
    <property type="entry name" value="ALANINE--GLYOXYLATE AMINOTRANSFERASE"/>
    <property type="match status" value="1"/>
</dbReference>
<dbReference type="CDD" id="cd06451">
    <property type="entry name" value="AGAT_like"/>
    <property type="match status" value="1"/>
</dbReference>
<evidence type="ECO:0000256" key="6">
    <source>
        <dbReference type="PIRSR" id="PIRSR000524-1"/>
    </source>
</evidence>
<dbReference type="Gene3D" id="3.90.1150.10">
    <property type="entry name" value="Aspartate Aminotransferase, domain 1"/>
    <property type="match status" value="1"/>
</dbReference>
<dbReference type="AlphaFoldDB" id="A0A932ZT00"/>
<dbReference type="Pfam" id="PF00266">
    <property type="entry name" value="Aminotran_5"/>
    <property type="match status" value="1"/>
</dbReference>
<accession>A0A932ZT00</accession>
<dbReference type="EMBL" id="JACQRX010000031">
    <property type="protein sequence ID" value="MBI4250950.1"/>
    <property type="molecule type" value="Genomic_DNA"/>
</dbReference>
<evidence type="ECO:0000256" key="1">
    <source>
        <dbReference type="ARBA" id="ARBA00001933"/>
    </source>
</evidence>
<dbReference type="InterPro" id="IPR024169">
    <property type="entry name" value="SP_NH2Trfase/AEP_transaminase"/>
</dbReference>
<proteinExistence type="inferred from homology"/>
<feature type="modified residue" description="N6-(pyridoxal phosphate)lysine" evidence="7">
    <location>
        <position position="199"/>
    </location>
</feature>
<organism evidence="9 10">
    <name type="scientific">Tectimicrobiota bacterium</name>
    <dbReference type="NCBI Taxonomy" id="2528274"/>
    <lineage>
        <taxon>Bacteria</taxon>
        <taxon>Pseudomonadati</taxon>
        <taxon>Nitrospinota/Tectimicrobiota group</taxon>
        <taxon>Candidatus Tectimicrobiota</taxon>
    </lineage>
</organism>
<evidence type="ECO:0000256" key="5">
    <source>
        <dbReference type="ARBA" id="ARBA00022898"/>
    </source>
</evidence>
<evidence type="ECO:0000313" key="10">
    <source>
        <dbReference type="Proteomes" id="UP000752292"/>
    </source>
</evidence>
<evidence type="ECO:0000259" key="8">
    <source>
        <dbReference type="Pfam" id="PF00266"/>
    </source>
</evidence>
<feature type="domain" description="Aminotransferase class V" evidence="8">
    <location>
        <begin position="35"/>
        <end position="312"/>
    </location>
</feature>
<dbReference type="GO" id="GO:0019265">
    <property type="term" value="P:glycine biosynthetic process, by transamination of glyoxylate"/>
    <property type="evidence" value="ECO:0007669"/>
    <property type="project" value="TreeGrafter"/>
</dbReference>
<dbReference type="GO" id="GO:0004760">
    <property type="term" value="F:L-serine-pyruvate transaminase activity"/>
    <property type="evidence" value="ECO:0007669"/>
    <property type="project" value="TreeGrafter"/>
</dbReference>
<name>A0A932ZT00_UNCTE</name>
<dbReference type="InterPro" id="IPR000192">
    <property type="entry name" value="Aminotrans_V_dom"/>
</dbReference>
<dbReference type="FunFam" id="3.40.640.10:FF:000027">
    <property type="entry name" value="Serine--pyruvate aminotransferase, mitochondrial"/>
    <property type="match status" value="1"/>
</dbReference>
<evidence type="ECO:0000256" key="4">
    <source>
        <dbReference type="ARBA" id="ARBA00022679"/>
    </source>
</evidence>
<dbReference type="PIRSF" id="PIRSF000524">
    <property type="entry name" value="SPT"/>
    <property type="match status" value="1"/>
</dbReference>
<evidence type="ECO:0000256" key="3">
    <source>
        <dbReference type="ARBA" id="ARBA00022576"/>
    </source>
</evidence>
<dbReference type="Gene3D" id="3.40.640.10">
    <property type="entry name" value="Type I PLP-dependent aspartate aminotransferase-like (Major domain)"/>
    <property type="match status" value="1"/>
</dbReference>
<reference evidence="9" key="1">
    <citation type="submission" date="2020-07" db="EMBL/GenBank/DDBJ databases">
        <title>Huge and variable diversity of episymbiotic CPR bacteria and DPANN archaea in groundwater ecosystems.</title>
        <authorList>
            <person name="He C.Y."/>
            <person name="Keren R."/>
            <person name="Whittaker M."/>
            <person name="Farag I.F."/>
            <person name="Doudna J."/>
            <person name="Cate J.H.D."/>
            <person name="Banfield J.F."/>
        </authorList>
    </citation>
    <scope>NUCLEOTIDE SEQUENCE</scope>
    <source>
        <strain evidence="9">NC_groundwater_1370_Ag_S-0.2um_69_93</strain>
    </source>
</reference>
<dbReference type="InterPro" id="IPR015421">
    <property type="entry name" value="PyrdxlP-dep_Trfase_major"/>
</dbReference>
<comment type="caution">
    <text evidence="9">The sequence shown here is derived from an EMBL/GenBank/DDBJ whole genome shotgun (WGS) entry which is preliminary data.</text>
</comment>